<sequence>MTDIHALGPNTTLTRAEYDELVCCGQPARVAHATDTLPVAGAVCGTCLCAVTSVRYGAVSVRPCITHAS</sequence>
<protein>
    <submittedName>
        <fullName evidence="1">Uncharacterized protein</fullName>
    </submittedName>
</protein>
<dbReference type="EMBL" id="CP115450">
    <property type="protein sequence ID" value="WBP89520.1"/>
    <property type="molecule type" value="Genomic_DNA"/>
</dbReference>
<reference evidence="2" key="1">
    <citation type="submission" date="2022-12" db="EMBL/GenBank/DDBJ databases">
        <authorList>
            <person name="Mo P."/>
        </authorList>
    </citation>
    <scope>NUCLEOTIDE SEQUENCE [LARGE SCALE GENOMIC DNA]</scope>
    <source>
        <strain evidence="2">HUAS 3-15</strain>
    </source>
</reference>
<dbReference type="RefSeq" id="WP_270147867.1">
    <property type="nucleotide sequence ID" value="NZ_CP115450.1"/>
</dbReference>
<dbReference type="Proteomes" id="UP001212821">
    <property type="component" value="Chromosome"/>
</dbReference>
<gene>
    <name evidence="1" type="ORF">O1G21_29215</name>
</gene>
<name>A0ABY7Q9V0_9ACTN</name>
<keyword evidence="2" id="KW-1185">Reference proteome</keyword>
<evidence type="ECO:0000313" key="2">
    <source>
        <dbReference type="Proteomes" id="UP001212821"/>
    </source>
</evidence>
<accession>A0ABY7Q9V0</accession>
<proteinExistence type="predicted"/>
<evidence type="ECO:0000313" key="1">
    <source>
        <dbReference type="EMBL" id="WBP89520.1"/>
    </source>
</evidence>
<organism evidence="1 2">
    <name type="scientific">Kitasatospora cathayae</name>
    <dbReference type="NCBI Taxonomy" id="3004092"/>
    <lineage>
        <taxon>Bacteria</taxon>
        <taxon>Bacillati</taxon>
        <taxon>Actinomycetota</taxon>
        <taxon>Actinomycetes</taxon>
        <taxon>Kitasatosporales</taxon>
        <taxon>Streptomycetaceae</taxon>
        <taxon>Kitasatospora</taxon>
    </lineage>
</organism>